<evidence type="ECO:0000259" key="1">
    <source>
        <dbReference type="Pfam" id="PF03992"/>
    </source>
</evidence>
<dbReference type="HOGENOM" id="CLU_147503_1_0_1"/>
<evidence type="ECO:0000313" key="2">
    <source>
        <dbReference type="EMBL" id="ETN47149.1"/>
    </source>
</evidence>
<dbReference type="OrthoDB" id="4126315at2759"/>
<proteinExistence type="predicted"/>
<dbReference type="Pfam" id="PF03992">
    <property type="entry name" value="ABM"/>
    <property type="match status" value="1"/>
</dbReference>
<dbReference type="Proteomes" id="UP000030752">
    <property type="component" value="Unassembled WGS sequence"/>
</dbReference>
<dbReference type="RefSeq" id="XP_008711861.1">
    <property type="nucleotide sequence ID" value="XM_008713639.1"/>
</dbReference>
<dbReference type="InParanoid" id="W2SGZ7"/>
<dbReference type="GeneID" id="19968679"/>
<dbReference type="AlphaFoldDB" id="W2SGZ7"/>
<name>W2SGZ7_CYPE1</name>
<sequence length="120" mass="14020">MATTPSTQPPLSVHVTIRVSPTNAPRFLELLRPCQEGCLSEPQCLYFDVFHDGHGLFRFVEVWTLTRAEFESVQMRKPYYEPYLSLTTPMWTQDRDIQYFEQVPGWLGVRGAYFEGRVRT</sequence>
<accession>W2SGZ7</accession>
<evidence type="ECO:0000313" key="3">
    <source>
        <dbReference type="Proteomes" id="UP000030752"/>
    </source>
</evidence>
<gene>
    <name evidence="2" type="ORF">HMPREF1541_01340</name>
</gene>
<dbReference type="VEuPathDB" id="FungiDB:HMPREF1541_01340"/>
<organism evidence="2 3">
    <name type="scientific">Cyphellophora europaea (strain CBS 101466)</name>
    <name type="common">Phialophora europaea</name>
    <dbReference type="NCBI Taxonomy" id="1220924"/>
    <lineage>
        <taxon>Eukaryota</taxon>
        <taxon>Fungi</taxon>
        <taxon>Dikarya</taxon>
        <taxon>Ascomycota</taxon>
        <taxon>Pezizomycotina</taxon>
        <taxon>Eurotiomycetes</taxon>
        <taxon>Chaetothyriomycetidae</taxon>
        <taxon>Chaetothyriales</taxon>
        <taxon>Cyphellophoraceae</taxon>
        <taxon>Cyphellophora</taxon>
    </lineage>
</organism>
<dbReference type="InterPro" id="IPR007138">
    <property type="entry name" value="ABM_dom"/>
</dbReference>
<feature type="domain" description="ABM" evidence="1">
    <location>
        <begin position="11"/>
        <end position="64"/>
    </location>
</feature>
<dbReference type="eggNOG" id="ENOG502S55M">
    <property type="taxonomic scope" value="Eukaryota"/>
</dbReference>
<protein>
    <recommendedName>
        <fullName evidence="1">ABM domain-containing protein</fullName>
    </recommendedName>
</protein>
<dbReference type="InterPro" id="IPR011008">
    <property type="entry name" value="Dimeric_a/b-barrel"/>
</dbReference>
<dbReference type="SUPFAM" id="SSF54909">
    <property type="entry name" value="Dimeric alpha+beta barrel"/>
    <property type="match status" value="1"/>
</dbReference>
<dbReference type="Gene3D" id="3.30.70.100">
    <property type="match status" value="1"/>
</dbReference>
<reference evidence="2 3" key="1">
    <citation type="submission" date="2013-03" db="EMBL/GenBank/DDBJ databases">
        <title>The Genome Sequence of Phialophora europaea CBS 101466.</title>
        <authorList>
            <consortium name="The Broad Institute Genomics Platform"/>
            <person name="Cuomo C."/>
            <person name="de Hoog S."/>
            <person name="Gorbushina A."/>
            <person name="Walker B."/>
            <person name="Young S.K."/>
            <person name="Zeng Q."/>
            <person name="Gargeya S."/>
            <person name="Fitzgerald M."/>
            <person name="Haas B."/>
            <person name="Abouelleil A."/>
            <person name="Allen A.W."/>
            <person name="Alvarado L."/>
            <person name="Arachchi H.M."/>
            <person name="Berlin A.M."/>
            <person name="Chapman S.B."/>
            <person name="Gainer-Dewar J."/>
            <person name="Goldberg J."/>
            <person name="Griggs A."/>
            <person name="Gujja S."/>
            <person name="Hansen M."/>
            <person name="Howarth C."/>
            <person name="Imamovic A."/>
            <person name="Ireland A."/>
            <person name="Larimer J."/>
            <person name="McCowan C."/>
            <person name="Murphy C."/>
            <person name="Pearson M."/>
            <person name="Poon T.W."/>
            <person name="Priest M."/>
            <person name="Roberts A."/>
            <person name="Saif S."/>
            <person name="Shea T."/>
            <person name="Sisk P."/>
            <person name="Sykes S."/>
            <person name="Wortman J."/>
            <person name="Nusbaum C."/>
            <person name="Birren B."/>
        </authorList>
    </citation>
    <scope>NUCLEOTIDE SEQUENCE [LARGE SCALE GENOMIC DNA]</scope>
    <source>
        <strain evidence="2 3">CBS 101466</strain>
    </source>
</reference>
<keyword evidence="3" id="KW-1185">Reference proteome</keyword>
<dbReference type="EMBL" id="KB822711">
    <property type="protein sequence ID" value="ETN47149.1"/>
    <property type="molecule type" value="Genomic_DNA"/>
</dbReference>